<reference evidence="1 2" key="2">
    <citation type="submission" date="2018-11" db="EMBL/GenBank/DDBJ databases">
        <authorList>
            <consortium name="Pathogen Informatics"/>
        </authorList>
    </citation>
    <scope>NUCLEOTIDE SEQUENCE [LARGE SCALE GENOMIC DNA]</scope>
    <source>
        <strain evidence="1 2">Egypt</strain>
    </source>
</reference>
<dbReference type="Proteomes" id="UP000272942">
    <property type="component" value="Unassembled WGS sequence"/>
</dbReference>
<organism evidence="3">
    <name type="scientific">Echinostoma caproni</name>
    <dbReference type="NCBI Taxonomy" id="27848"/>
    <lineage>
        <taxon>Eukaryota</taxon>
        <taxon>Metazoa</taxon>
        <taxon>Spiralia</taxon>
        <taxon>Lophotrochozoa</taxon>
        <taxon>Platyhelminthes</taxon>
        <taxon>Trematoda</taxon>
        <taxon>Digenea</taxon>
        <taxon>Plagiorchiida</taxon>
        <taxon>Echinostomata</taxon>
        <taxon>Echinostomatoidea</taxon>
        <taxon>Echinostomatidae</taxon>
        <taxon>Echinostoma</taxon>
    </lineage>
</organism>
<name>A0A183A3Z4_9TREM</name>
<evidence type="ECO:0000313" key="2">
    <source>
        <dbReference type="Proteomes" id="UP000272942"/>
    </source>
</evidence>
<dbReference type="OrthoDB" id="4096362at2759"/>
<accession>A0A183A3Z4</accession>
<keyword evidence="2" id="KW-1185">Reference proteome</keyword>
<evidence type="ECO:0000313" key="3">
    <source>
        <dbReference type="WBParaSite" id="ECPE_0000167901-mRNA-1"/>
    </source>
</evidence>
<evidence type="ECO:0000313" key="1">
    <source>
        <dbReference type="EMBL" id="VDP44081.1"/>
    </source>
</evidence>
<protein>
    <submittedName>
        <fullName evidence="3">Ovule protein</fullName>
    </submittedName>
</protein>
<gene>
    <name evidence="1" type="ORF">ECPE_LOCUS1679</name>
</gene>
<proteinExistence type="predicted"/>
<dbReference type="EMBL" id="UZAN01012969">
    <property type="protein sequence ID" value="VDP44081.1"/>
    <property type="molecule type" value="Genomic_DNA"/>
</dbReference>
<sequence length="84" mass="9005">MVDESHWPVGAVGCYTDPSSFNEPFIRMGPTDYNSTTSVLTSPNHFGQNTTTIVNGTNGSNLSSIPVPLPVMPDRVSASTFPFL</sequence>
<reference evidence="3" key="1">
    <citation type="submission" date="2016-06" db="UniProtKB">
        <authorList>
            <consortium name="WormBaseParasite"/>
        </authorList>
    </citation>
    <scope>IDENTIFICATION</scope>
</reference>
<dbReference type="WBParaSite" id="ECPE_0000167901-mRNA-1">
    <property type="protein sequence ID" value="ECPE_0000167901-mRNA-1"/>
    <property type="gene ID" value="ECPE_0000167901"/>
</dbReference>
<dbReference type="AlphaFoldDB" id="A0A183A3Z4"/>